<dbReference type="OrthoDB" id="982962at2"/>
<reference evidence="1 2" key="1">
    <citation type="submission" date="2019-01" db="EMBL/GenBank/DDBJ databases">
        <title>Genome sequence of the Antarctic species Gelidibacter gilvus ACAM 158(T).</title>
        <authorList>
            <person name="Bowman J.P."/>
        </authorList>
    </citation>
    <scope>NUCLEOTIDE SEQUENCE [LARGE SCALE GENOMIC DNA]</scope>
    <source>
        <strain evidence="1 2">IC158</strain>
    </source>
</reference>
<evidence type="ECO:0000313" key="1">
    <source>
        <dbReference type="EMBL" id="RXJ44317.1"/>
    </source>
</evidence>
<dbReference type="EMBL" id="SDDZ01000019">
    <property type="protein sequence ID" value="RXJ44317.1"/>
    <property type="molecule type" value="Genomic_DNA"/>
</dbReference>
<dbReference type="AlphaFoldDB" id="A0A4Q0XB05"/>
<proteinExistence type="predicted"/>
<gene>
    <name evidence="1" type="ORF">ESZ48_18110</name>
</gene>
<dbReference type="Proteomes" id="UP000289792">
    <property type="component" value="Unassembled WGS sequence"/>
</dbReference>
<keyword evidence="2" id="KW-1185">Reference proteome</keyword>
<dbReference type="RefSeq" id="WP_129018917.1">
    <property type="nucleotide sequence ID" value="NZ_SDDZ01000019.1"/>
</dbReference>
<organism evidence="1 2">
    <name type="scientific">Gelidibacter gilvus</name>
    <dbReference type="NCBI Taxonomy" id="59602"/>
    <lineage>
        <taxon>Bacteria</taxon>
        <taxon>Pseudomonadati</taxon>
        <taxon>Bacteroidota</taxon>
        <taxon>Flavobacteriia</taxon>
        <taxon>Flavobacteriales</taxon>
        <taxon>Flavobacteriaceae</taxon>
        <taxon>Gelidibacter</taxon>
    </lineage>
</organism>
<evidence type="ECO:0000313" key="2">
    <source>
        <dbReference type="Proteomes" id="UP000289792"/>
    </source>
</evidence>
<sequence length="105" mass="12323">MDIVKTIVEFFKQPEEETVNEAPEGVCNLCWGFQEYDGKIRDLYKDKQVDVNNHKDSYMLVQGFVKKHIDGYHIKDGIVHVCPNCQELEEGKDRIEKYDLEEAQK</sequence>
<name>A0A4Q0XB05_9FLAO</name>
<accession>A0A4Q0XB05</accession>
<comment type="caution">
    <text evidence="1">The sequence shown here is derived from an EMBL/GenBank/DDBJ whole genome shotgun (WGS) entry which is preliminary data.</text>
</comment>
<protein>
    <submittedName>
        <fullName evidence="1">Uncharacterized protein</fullName>
    </submittedName>
</protein>